<gene>
    <name evidence="2" type="primary">ext1b</name>
</gene>
<proteinExistence type="predicted"/>
<reference evidence="2" key="1">
    <citation type="submission" date="2025-08" db="UniProtKB">
        <authorList>
            <consortium name="RefSeq"/>
        </authorList>
    </citation>
    <scope>IDENTIFICATION</scope>
    <source>
        <strain evidence="2">Tuebingen</strain>
        <tissue evidence="2">Fibroblasts and whole tissue</tissue>
    </source>
</reference>
<name>A0AC58HY36_DANRE</name>
<organism evidence="1 2">
    <name type="scientific">Danio rerio</name>
    <name type="common">Zebrafish</name>
    <name type="synonym">Brachydanio rerio</name>
    <dbReference type="NCBI Taxonomy" id="7955"/>
    <lineage>
        <taxon>Eukaryota</taxon>
        <taxon>Metazoa</taxon>
        <taxon>Chordata</taxon>
        <taxon>Craniata</taxon>
        <taxon>Vertebrata</taxon>
        <taxon>Euteleostomi</taxon>
        <taxon>Actinopterygii</taxon>
        <taxon>Neopterygii</taxon>
        <taxon>Teleostei</taxon>
        <taxon>Ostariophysi</taxon>
        <taxon>Cypriniformes</taxon>
        <taxon>Danionidae</taxon>
        <taxon>Danioninae</taxon>
        <taxon>Danio</taxon>
    </lineage>
</organism>
<keyword evidence="1" id="KW-1185">Reference proteome</keyword>
<sequence>MQAKKRYLISLLTGAFLVLLIYLGGGGVPGPAAPGSRSRTHGYNRPDQPWPHFSDPLQHFSPWDHSDTEDYNVHISPRQKRDVNSSVYKGKRCRMQSCFDFSLCQRNGFKVYVYPQQKGEKISESYQNILSTIEGSRFYTSDPGQACVFVLSLDTLDRDQLSPQYVHNLKTKVQSLALWNNGRNHLIFNLYSGTWPDYTEDLGFDIGQAMLAKASISTENFRPNFDISIPLFSKEHPRTGGDRGYLKYNTIPPFRKYMLVFKGKRYLTGIGSDTRNALYHVHNAEDVVLLTTCKHGKDWQKHKDARCDKDNAEYDKYDYREMLHNSTFCLVPRGRRLGSFRFLEALQAACVPVMLSNGWELPFSEVIDWNTAAVIGDERLLLQIPSTVRSIHQDKILALRQQTQFLWEAYFSSVEKIVLTTLEIIQDRVLQQSSRSSVMWNSHPGGLFSLPQYSSYLGDFPFFYAKLGIKPSPKFTAVIHAVTPLVSQSQPILKLIVSVARSQYCAQVEVPRMTRTHIPILDLRMKCGSVVHDVSLWREEALNELYVGDIIELSHLKVNGRPDGRAKFDSSNHTTFKLIDRDIQEAVLEIVGVSEMHDKLILLDSHMDEYIVPVHFYAGTIEELANQLPLQLKLRHICGSVLHVEPASVKQVPPDVPRGGSAGVEQVPPDVPCGGSAGVDQVPPDVPSGGSAGVDQVPPDVPSGGSASVDQVPPYVPSGGSADADQGPPDVHSGGSADPNQVHPEDTQDSMDCLF</sequence>
<accession>A0AC58HY36</accession>
<dbReference type="Proteomes" id="UP000000437">
    <property type="component" value="Chromosome 19"/>
</dbReference>
<evidence type="ECO:0000313" key="2">
    <source>
        <dbReference type="RefSeq" id="XP_073786895.1"/>
    </source>
</evidence>
<protein>
    <submittedName>
        <fullName evidence="2">Exostosin-1b isoform X1</fullName>
    </submittedName>
</protein>
<dbReference type="RefSeq" id="XP_073786895.1">
    <property type="nucleotide sequence ID" value="XM_073930794.1"/>
</dbReference>
<evidence type="ECO:0000313" key="1">
    <source>
        <dbReference type="Proteomes" id="UP000000437"/>
    </source>
</evidence>